<dbReference type="InterPro" id="IPR001452">
    <property type="entry name" value="SH3_domain"/>
</dbReference>
<keyword evidence="1 2" id="KW-0728">SH3 domain</keyword>
<evidence type="ECO:0000313" key="5">
    <source>
        <dbReference type="EMBL" id="CAD7004181.1"/>
    </source>
</evidence>
<dbReference type="SUPFAM" id="SSF50044">
    <property type="entry name" value="SH3-domain"/>
    <property type="match status" value="1"/>
</dbReference>
<dbReference type="Gene3D" id="2.30.30.40">
    <property type="entry name" value="SH3 Domains"/>
    <property type="match status" value="1"/>
</dbReference>
<dbReference type="AlphaFoldDB" id="A0A811UZZ7"/>
<reference evidence="5" key="1">
    <citation type="submission" date="2020-11" db="EMBL/GenBank/DDBJ databases">
        <authorList>
            <person name="Whitehead M."/>
        </authorList>
    </citation>
    <scope>NUCLEOTIDE SEQUENCE</scope>
    <source>
        <strain evidence="5">EGII</strain>
    </source>
</reference>
<evidence type="ECO:0000256" key="1">
    <source>
        <dbReference type="ARBA" id="ARBA00022443"/>
    </source>
</evidence>
<dbReference type="EMBL" id="CAJHJT010000034">
    <property type="protein sequence ID" value="CAD7004181.1"/>
    <property type="molecule type" value="Genomic_DNA"/>
</dbReference>
<dbReference type="OrthoDB" id="10256089at2759"/>
<dbReference type="InterPro" id="IPR036028">
    <property type="entry name" value="SH3-like_dom_sf"/>
</dbReference>
<sequence length="139" mass="14870">MIAINKLIGSHEGTWVVADYIATPGSNELSVSKGQQVEVVEAPSAAEPDFCLVRLNPQSDDAAVQEGLVPVSILKPSPGAQKSSSARKETANDVMQEQANNRGKPDPLTSSTKRRGFSGYAKLQREAHKSKYDSLSSKS</sequence>
<evidence type="ECO:0000259" key="4">
    <source>
        <dbReference type="PROSITE" id="PS50002"/>
    </source>
</evidence>
<feature type="domain" description="SH3" evidence="4">
    <location>
        <begin position="11"/>
        <end position="79"/>
    </location>
</feature>
<comment type="caution">
    <text evidence="5">The sequence shown here is derived from an EMBL/GenBank/DDBJ whole genome shotgun (WGS) entry which is preliminary data.</text>
</comment>
<evidence type="ECO:0000256" key="2">
    <source>
        <dbReference type="PROSITE-ProRule" id="PRU00192"/>
    </source>
</evidence>
<accession>A0A811UZZ7</accession>
<protein>
    <submittedName>
        <fullName evidence="5">(Mediterranean fruit fly) hypothetical protein</fullName>
    </submittedName>
</protein>
<feature type="region of interest" description="Disordered" evidence="3">
    <location>
        <begin position="74"/>
        <end position="139"/>
    </location>
</feature>
<name>A0A811UZZ7_CERCA</name>
<proteinExistence type="predicted"/>
<keyword evidence="6" id="KW-1185">Reference proteome</keyword>
<evidence type="ECO:0000313" key="6">
    <source>
        <dbReference type="Proteomes" id="UP000606786"/>
    </source>
</evidence>
<evidence type="ECO:0000256" key="3">
    <source>
        <dbReference type="SAM" id="MobiDB-lite"/>
    </source>
</evidence>
<gene>
    <name evidence="5" type="ORF">CCAP1982_LOCUS12600</name>
</gene>
<dbReference type="PROSITE" id="PS50002">
    <property type="entry name" value="SH3"/>
    <property type="match status" value="1"/>
</dbReference>
<feature type="compositionally biased region" description="Basic and acidic residues" evidence="3">
    <location>
        <begin position="123"/>
        <end position="132"/>
    </location>
</feature>
<dbReference type="Proteomes" id="UP000606786">
    <property type="component" value="Unassembled WGS sequence"/>
</dbReference>
<organism evidence="5 6">
    <name type="scientific">Ceratitis capitata</name>
    <name type="common">Mediterranean fruit fly</name>
    <name type="synonym">Tephritis capitata</name>
    <dbReference type="NCBI Taxonomy" id="7213"/>
    <lineage>
        <taxon>Eukaryota</taxon>
        <taxon>Metazoa</taxon>
        <taxon>Ecdysozoa</taxon>
        <taxon>Arthropoda</taxon>
        <taxon>Hexapoda</taxon>
        <taxon>Insecta</taxon>
        <taxon>Pterygota</taxon>
        <taxon>Neoptera</taxon>
        <taxon>Endopterygota</taxon>
        <taxon>Diptera</taxon>
        <taxon>Brachycera</taxon>
        <taxon>Muscomorpha</taxon>
        <taxon>Tephritoidea</taxon>
        <taxon>Tephritidae</taxon>
        <taxon>Ceratitis</taxon>
        <taxon>Ceratitis</taxon>
    </lineage>
</organism>